<dbReference type="InterPro" id="IPR027417">
    <property type="entry name" value="P-loop_NTPase"/>
</dbReference>
<keyword evidence="3" id="KW-1185">Reference proteome</keyword>
<dbReference type="CDD" id="cd00267">
    <property type="entry name" value="ABC_ATPase"/>
    <property type="match status" value="1"/>
</dbReference>
<feature type="domain" description="ABC transporter" evidence="1">
    <location>
        <begin position="298"/>
        <end position="524"/>
    </location>
</feature>
<dbReference type="PROSITE" id="PS50893">
    <property type="entry name" value="ABC_TRANSPORTER_2"/>
    <property type="match status" value="2"/>
</dbReference>
<feature type="domain" description="ABC transporter" evidence="1">
    <location>
        <begin position="12"/>
        <end position="261"/>
    </location>
</feature>
<name>A0ABX6ETI4_KLUMA</name>
<dbReference type="InterPro" id="IPR050334">
    <property type="entry name" value="Molybdenum_import_ModC"/>
</dbReference>
<accession>A0ABX6ETI4</accession>
<proteinExistence type="predicted"/>
<organism evidence="2 3">
    <name type="scientific">Kluyveromyces marxianus</name>
    <name type="common">Yeast</name>
    <name type="synonym">Candida kefyr</name>
    <dbReference type="NCBI Taxonomy" id="4911"/>
    <lineage>
        <taxon>Eukaryota</taxon>
        <taxon>Fungi</taxon>
        <taxon>Dikarya</taxon>
        <taxon>Ascomycota</taxon>
        <taxon>Saccharomycotina</taxon>
        <taxon>Saccharomycetes</taxon>
        <taxon>Saccharomycetales</taxon>
        <taxon>Saccharomycetaceae</taxon>
        <taxon>Kluyveromyces</taxon>
    </lineage>
</organism>
<dbReference type="InterPro" id="IPR003439">
    <property type="entry name" value="ABC_transporter-like_ATP-bd"/>
</dbReference>
<keyword evidence="2" id="KW-0067">ATP-binding</keyword>
<dbReference type="PANTHER" id="PTHR43514">
    <property type="entry name" value="ABC TRANSPORTER I FAMILY MEMBER 10"/>
    <property type="match status" value="1"/>
</dbReference>
<dbReference type="EMBL" id="CP015054">
    <property type="protein sequence ID" value="QGN13598.1"/>
    <property type="molecule type" value="Genomic_DNA"/>
</dbReference>
<protein>
    <submittedName>
        <fullName evidence="2">ABC transporter ATP-binding protein YDR061W</fullName>
    </submittedName>
</protein>
<dbReference type="PANTHER" id="PTHR43514:SF4">
    <property type="entry name" value="ABC TRANSPORTER I FAMILY MEMBER 10"/>
    <property type="match status" value="1"/>
</dbReference>
<gene>
    <name evidence="2" type="ORF">FIM1_240</name>
</gene>
<evidence type="ECO:0000313" key="2">
    <source>
        <dbReference type="EMBL" id="QGN13598.1"/>
    </source>
</evidence>
<dbReference type="Proteomes" id="UP000422736">
    <property type="component" value="Chromosome 1"/>
</dbReference>
<keyword evidence="2" id="KW-0547">Nucleotide-binding</keyword>
<reference evidence="2 3" key="1">
    <citation type="submission" date="2016-03" db="EMBL/GenBank/DDBJ databases">
        <title>How can Kluyveromyces marxianus grow so fast - potential evolutionary course in Saccharomyces Complex revealed by comparative genomics.</title>
        <authorList>
            <person name="Mo W."/>
            <person name="Lu W."/>
            <person name="Yang X."/>
            <person name="Qi J."/>
            <person name="Lv H."/>
        </authorList>
    </citation>
    <scope>NUCLEOTIDE SEQUENCE [LARGE SCALE GENOMIC DNA]</scope>
    <source>
        <strain evidence="2 3">FIM1</strain>
    </source>
</reference>
<evidence type="ECO:0000313" key="3">
    <source>
        <dbReference type="Proteomes" id="UP000422736"/>
    </source>
</evidence>
<sequence length="525" mass="59527">MTASGAASKYVVKITDGLFKSSLRKGASSVFPNRINFEIKDNEKWCIWGPTKEKFIDVLSNKFLADPPLALRYGKVAEGTFPRIEQVKFKGVMPTAHLSARYEYFKDDFDQTCEKFILDNSIGSRNVNYEVSTTDRTIDPELLSYLLKKLKLFDIKDRWAMGLSNGQMRRARLARSLLKEPDIAIIDDPFLGLDPSATAIMSQFLAAYDRGTSIIIGLRYQDQIPEWCTHIVCVDNDGIEFQGPLEQYRDEVESMRLQLLEALQLNKPQSKYTIQDLISPHKFFKEPHHDLVKVPEVLKLEGLSVAYKGEPVLKDIHWGVKQGSKWHIQGNNGTGKSTLLSLITADHPQSWNSKLVDHGVPRRTGSANFFDINKKIGLSSPEMHALFLKKASNLSTLETVASGLHVVSSNNFHPTYKSLSDEQKRIVDMYIDYFHLDPETPFGSLSISDQKIALFIRALVKMPEITILDEAFSGVETEQLIKAHDFLQQWPGTVLVVSHIQEETPRCDHYIRLIKPGEYEIGDLH</sequence>
<dbReference type="GO" id="GO:0005524">
    <property type="term" value="F:ATP binding"/>
    <property type="evidence" value="ECO:0007669"/>
    <property type="project" value="UniProtKB-KW"/>
</dbReference>
<dbReference type="SUPFAM" id="SSF52540">
    <property type="entry name" value="P-loop containing nucleoside triphosphate hydrolases"/>
    <property type="match status" value="2"/>
</dbReference>
<reference evidence="2 3" key="2">
    <citation type="submission" date="2019-11" db="EMBL/GenBank/DDBJ databases">
        <authorList>
            <person name="Lu H."/>
        </authorList>
    </citation>
    <scope>NUCLEOTIDE SEQUENCE [LARGE SCALE GENOMIC DNA]</scope>
    <source>
        <strain evidence="2 3">FIM1</strain>
    </source>
</reference>
<dbReference type="Pfam" id="PF00005">
    <property type="entry name" value="ABC_tran"/>
    <property type="match status" value="2"/>
</dbReference>
<dbReference type="Gene3D" id="3.40.50.300">
    <property type="entry name" value="P-loop containing nucleotide triphosphate hydrolases"/>
    <property type="match status" value="2"/>
</dbReference>
<evidence type="ECO:0000259" key="1">
    <source>
        <dbReference type="PROSITE" id="PS50893"/>
    </source>
</evidence>